<evidence type="ECO:0000313" key="3">
    <source>
        <dbReference type="Proteomes" id="UP000623440"/>
    </source>
</evidence>
<name>A0ABR8E270_9NOSO</name>
<dbReference type="Proteomes" id="UP000623440">
    <property type="component" value="Unassembled WGS sequence"/>
</dbReference>
<feature type="signal peptide" evidence="1">
    <location>
        <begin position="1"/>
        <end position="27"/>
    </location>
</feature>
<organism evidence="2 3">
    <name type="scientific">Nostoc flagelliforme FACHB-838</name>
    <dbReference type="NCBI Taxonomy" id="2692904"/>
    <lineage>
        <taxon>Bacteria</taxon>
        <taxon>Bacillati</taxon>
        <taxon>Cyanobacteriota</taxon>
        <taxon>Cyanophyceae</taxon>
        <taxon>Nostocales</taxon>
        <taxon>Nostocaceae</taxon>
        <taxon>Nostoc</taxon>
    </lineage>
</organism>
<evidence type="ECO:0000313" key="2">
    <source>
        <dbReference type="EMBL" id="MBD2534688.1"/>
    </source>
</evidence>
<protein>
    <recommendedName>
        <fullName evidence="4">DUF642 domain-containing protein</fullName>
    </recommendedName>
</protein>
<accession>A0ABR8E270</accession>
<dbReference type="EMBL" id="JACJSI010000185">
    <property type="protein sequence ID" value="MBD2534688.1"/>
    <property type="molecule type" value="Genomic_DNA"/>
</dbReference>
<evidence type="ECO:0000256" key="1">
    <source>
        <dbReference type="SAM" id="SignalP"/>
    </source>
</evidence>
<dbReference type="Gene3D" id="2.60.120.260">
    <property type="entry name" value="Galactose-binding domain-like"/>
    <property type="match status" value="1"/>
</dbReference>
<proteinExistence type="predicted"/>
<evidence type="ECO:0008006" key="4">
    <source>
        <dbReference type="Google" id="ProtNLM"/>
    </source>
</evidence>
<dbReference type="RefSeq" id="WP_190945433.1">
    <property type="nucleotide sequence ID" value="NZ_JACJSI010000185.1"/>
</dbReference>
<keyword evidence="1" id="KW-0732">Signal</keyword>
<reference evidence="2 3" key="1">
    <citation type="journal article" date="2020" name="ISME J.">
        <title>Comparative genomics reveals insights into cyanobacterial evolution and habitat adaptation.</title>
        <authorList>
            <person name="Chen M.Y."/>
            <person name="Teng W.K."/>
            <person name="Zhao L."/>
            <person name="Hu C.X."/>
            <person name="Zhou Y.K."/>
            <person name="Han B.P."/>
            <person name="Song L.R."/>
            <person name="Shu W.S."/>
        </authorList>
    </citation>
    <scope>NUCLEOTIDE SEQUENCE [LARGE SCALE GENOMIC DNA]</scope>
    <source>
        <strain evidence="2 3">FACHB-838</strain>
    </source>
</reference>
<comment type="caution">
    <text evidence="2">The sequence shown here is derived from an EMBL/GenBank/DDBJ whole genome shotgun (WGS) entry which is preliminary data.</text>
</comment>
<sequence>MIGTSKTLLILSAFLASILTNLSPAQAVNLLRNGSFDNGLGQSEWLLLGNVGISSYDAYRTIRTVGISSSELFFVSFNSGDRIPNGSISQTISNIPGEKYVLSFFMVTISPGVSTINTQSIKVNIFDFSNASLVTQIIIDPTGSNNFNNILIFYSLSFIATSNLTYIRRKHNSCLVLLPQMMLY</sequence>
<keyword evidence="3" id="KW-1185">Reference proteome</keyword>
<gene>
    <name evidence="2" type="ORF">H6G97_36535</name>
</gene>
<feature type="chain" id="PRO_5046344529" description="DUF642 domain-containing protein" evidence="1">
    <location>
        <begin position="28"/>
        <end position="184"/>
    </location>
</feature>